<evidence type="ECO:0000259" key="18">
    <source>
        <dbReference type="Pfam" id="PF04815"/>
    </source>
</evidence>
<comment type="caution">
    <text evidence="20">The sequence shown here is derived from an EMBL/GenBank/DDBJ whole genome shotgun (WGS) entry which is preliminary data.</text>
</comment>
<dbReference type="Gene3D" id="2.60.40.1670">
    <property type="entry name" value="beta-sandwich domain of Sec23/24"/>
    <property type="match status" value="1"/>
</dbReference>
<evidence type="ECO:0000256" key="3">
    <source>
        <dbReference type="ARBA" id="ARBA00009210"/>
    </source>
</evidence>
<evidence type="ECO:0000256" key="13">
    <source>
        <dbReference type="ARBA" id="ARBA00023329"/>
    </source>
</evidence>
<dbReference type="InterPro" id="IPR006896">
    <property type="entry name" value="Sec23/24_trunk_dom"/>
</dbReference>
<evidence type="ECO:0000313" key="21">
    <source>
        <dbReference type="Proteomes" id="UP000469890"/>
    </source>
</evidence>
<evidence type="ECO:0000256" key="2">
    <source>
        <dbReference type="ARBA" id="ARBA00004397"/>
    </source>
</evidence>
<gene>
    <name evidence="20" type="ORF">FB192DRAFT_1407075</name>
</gene>
<keyword evidence="6 14" id="KW-0479">Metal-binding</keyword>
<dbReference type="SUPFAM" id="SSF82919">
    <property type="entry name" value="Zn-finger domain of Sec23/24"/>
    <property type="match status" value="1"/>
</dbReference>
<dbReference type="SUPFAM" id="SSF81811">
    <property type="entry name" value="Helical domain of Sec23/24"/>
    <property type="match status" value="1"/>
</dbReference>
<dbReference type="FunFam" id="3.40.50.410:FF:000008">
    <property type="entry name" value="Protein transport protein SEC23"/>
    <property type="match status" value="1"/>
</dbReference>
<reference evidence="20 21" key="1">
    <citation type="submission" date="2019-09" db="EMBL/GenBank/DDBJ databases">
        <authorList>
            <consortium name="DOE Joint Genome Institute"/>
            <person name="Mondo S.J."/>
            <person name="Navarro-Mendoza M.I."/>
            <person name="Perez-Arques C."/>
            <person name="Panchal S."/>
            <person name="Nicolas F.E."/>
            <person name="Ganguly P."/>
            <person name="Pangilinan J."/>
            <person name="Grigoriev I."/>
            <person name="Heitman J."/>
            <person name="Sanya K."/>
            <person name="Garre V."/>
        </authorList>
    </citation>
    <scope>NUCLEOTIDE SEQUENCE [LARGE SCALE GENOMIC DNA]</scope>
    <source>
        <strain evidence="20 21">MU402</strain>
    </source>
</reference>
<dbReference type="GO" id="GO:0000139">
    <property type="term" value="C:Golgi membrane"/>
    <property type="evidence" value="ECO:0007669"/>
    <property type="project" value="UniProtKB-SubCell"/>
</dbReference>
<dbReference type="PANTHER" id="PTHR11141:SF0">
    <property type="entry name" value="PROTEIN TRANSPORT PROTEIN SEC23"/>
    <property type="match status" value="1"/>
</dbReference>
<evidence type="ECO:0000259" key="15">
    <source>
        <dbReference type="Pfam" id="PF00626"/>
    </source>
</evidence>
<keyword evidence="13 14" id="KW-0968">Cytoplasmic vesicle</keyword>
<dbReference type="FunFam" id="2.60.40.1670:FF:000006">
    <property type="entry name" value="Protein transport protein SEC23"/>
    <property type="match status" value="1"/>
</dbReference>
<dbReference type="InterPro" id="IPR006895">
    <property type="entry name" value="Znf_Sec23_Sec24"/>
</dbReference>
<dbReference type="Gene3D" id="3.40.50.410">
    <property type="entry name" value="von Willebrand factor, type A domain"/>
    <property type="match status" value="1"/>
</dbReference>
<dbReference type="InterPro" id="IPR007123">
    <property type="entry name" value="Gelsolin-like_dom"/>
</dbReference>
<dbReference type="SUPFAM" id="SSF53300">
    <property type="entry name" value="vWA-like"/>
    <property type="match status" value="1"/>
</dbReference>
<dbReference type="InterPro" id="IPR006900">
    <property type="entry name" value="Sec23/24_helical_dom"/>
</dbReference>
<keyword evidence="10 14" id="KW-0653">Protein transport</keyword>
<dbReference type="Gene3D" id="2.30.30.380">
    <property type="entry name" value="Zn-finger domain of Sec23/24"/>
    <property type="match status" value="1"/>
</dbReference>
<dbReference type="SUPFAM" id="SSF81995">
    <property type="entry name" value="beta-sandwich domain of Sec23/24"/>
    <property type="match status" value="1"/>
</dbReference>
<dbReference type="GO" id="GO:0090110">
    <property type="term" value="P:COPII-coated vesicle cargo loading"/>
    <property type="evidence" value="ECO:0007669"/>
    <property type="project" value="TreeGrafter"/>
</dbReference>
<dbReference type="GO" id="GO:0030127">
    <property type="term" value="C:COPII vesicle coat"/>
    <property type="evidence" value="ECO:0007669"/>
    <property type="project" value="InterPro"/>
</dbReference>
<dbReference type="Pfam" id="PF08033">
    <property type="entry name" value="Sec23_BS"/>
    <property type="match status" value="1"/>
</dbReference>
<dbReference type="Pfam" id="PF00626">
    <property type="entry name" value="Gelsolin"/>
    <property type="match status" value="1"/>
</dbReference>
<keyword evidence="7 14" id="KW-0256">Endoplasmic reticulum</keyword>
<evidence type="ECO:0000256" key="10">
    <source>
        <dbReference type="ARBA" id="ARBA00022927"/>
    </source>
</evidence>
<keyword evidence="4 14" id="KW-0813">Transport</keyword>
<dbReference type="GO" id="GO:0070971">
    <property type="term" value="C:endoplasmic reticulum exit site"/>
    <property type="evidence" value="ECO:0007669"/>
    <property type="project" value="TreeGrafter"/>
</dbReference>
<evidence type="ECO:0000256" key="8">
    <source>
        <dbReference type="ARBA" id="ARBA00022833"/>
    </source>
</evidence>
<dbReference type="EMBL" id="JAAECE010000015">
    <property type="protein sequence ID" value="KAF1796024.1"/>
    <property type="molecule type" value="Genomic_DNA"/>
</dbReference>
<keyword evidence="5 14" id="KW-0963">Cytoplasm</keyword>
<evidence type="ECO:0000256" key="4">
    <source>
        <dbReference type="ARBA" id="ARBA00022448"/>
    </source>
</evidence>
<dbReference type="InterPro" id="IPR036180">
    <property type="entry name" value="Gelsolin-like_dom_sf"/>
</dbReference>
<dbReference type="FunFam" id="3.40.20.10:FF:000006">
    <property type="entry name" value="Protein transport protein SEC23"/>
    <property type="match status" value="1"/>
</dbReference>
<keyword evidence="8 14" id="KW-0862">Zinc</keyword>
<evidence type="ECO:0000256" key="9">
    <source>
        <dbReference type="ARBA" id="ARBA00022892"/>
    </source>
</evidence>
<feature type="domain" description="Gelsolin-like" evidence="15">
    <location>
        <begin position="631"/>
        <end position="719"/>
    </location>
</feature>
<feature type="domain" description="Sec23/Sec24 trunk" evidence="17">
    <location>
        <begin position="124"/>
        <end position="393"/>
    </location>
</feature>
<evidence type="ECO:0000256" key="7">
    <source>
        <dbReference type="ARBA" id="ARBA00022824"/>
    </source>
</evidence>
<dbReference type="GO" id="GO:0005789">
    <property type="term" value="C:endoplasmic reticulum membrane"/>
    <property type="evidence" value="ECO:0007669"/>
    <property type="project" value="UniProtKB-SubCell"/>
</dbReference>
<evidence type="ECO:0000256" key="5">
    <source>
        <dbReference type="ARBA" id="ARBA00022490"/>
    </source>
</evidence>
<evidence type="ECO:0000256" key="1">
    <source>
        <dbReference type="ARBA" id="ARBA00004299"/>
    </source>
</evidence>
<protein>
    <recommendedName>
        <fullName evidence="14">Protein transport protein SEC23</fullName>
    </recommendedName>
</protein>
<dbReference type="InterPro" id="IPR036465">
    <property type="entry name" value="vWFA_dom_sf"/>
</dbReference>
<dbReference type="GO" id="GO:0008270">
    <property type="term" value="F:zinc ion binding"/>
    <property type="evidence" value="ECO:0007669"/>
    <property type="project" value="InterPro"/>
</dbReference>
<comment type="subcellular location">
    <subcellularLocation>
        <location evidence="14">Cytoplasm</location>
    </subcellularLocation>
    <subcellularLocation>
        <location evidence="1 14">Cytoplasmic vesicle</location>
        <location evidence="1 14">COPII-coated vesicle membrane</location>
        <topology evidence="1 14">Peripheral membrane protein</topology>
        <orientation evidence="1 14">Cytoplasmic side</orientation>
    </subcellularLocation>
    <subcellularLocation>
        <location evidence="2 14">Endoplasmic reticulum membrane</location>
        <topology evidence="2 14">Peripheral membrane protein</topology>
        <orientation evidence="2 14">Cytoplasmic side</orientation>
    </subcellularLocation>
    <subcellularLocation>
        <location evidence="14">Golgi apparatus membrane</location>
        <topology evidence="14">Peripheral membrane protein</topology>
        <orientation evidence="14">Cytoplasmic side</orientation>
    </subcellularLocation>
</comment>
<organism evidence="20 21">
    <name type="scientific">Mucor circinelloides f. lusitanicus</name>
    <name type="common">Mucor racemosus var. lusitanicus</name>
    <dbReference type="NCBI Taxonomy" id="29924"/>
    <lineage>
        <taxon>Eukaryota</taxon>
        <taxon>Fungi</taxon>
        <taxon>Fungi incertae sedis</taxon>
        <taxon>Mucoromycota</taxon>
        <taxon>Mucoromycotina</taxon>
        <taxon>Mucoromycetes</taxon>
        <taxon>Mucorales</taxon>
        <taxon>Mucorineae</taxon>
        <taxon>Mucoraceae</taxon>
        <taxon>Mucor</taxon>
    </lineage>
</organism>
<evidence type="ECO:0000256" key="14">
    <source>
        <dbReference type="RuleBase" id="RU365030"/>
    </source>
</evidence>
<dbReference type="CDD" id="cd01478">
    <property type="entry name" value="Sec23-like"/>
    <property type="match status" value="1"/>
</dbReference>
<evidence type="ECO:0000259" key="19">
    <source>
        <dbReference type="Pfam" id="PF08033"/>
    </source>
</evidence>
<sequence>MNFDEIEEQDGIRFSWNAWPSSRTEATKAVVPIACLYTPLKEREDFVESPIWYEPVTCKAPCRAILNPYCQIDVRGKLWICPFCLQRNALPPHYKDISNTNLPAELLPKYTTIEYNLNRVAQIPPIFLFVVDTCLEDEDLKALKESLIVSLSLLPEYAWVGLITFGTMTQVHELGFADCPKSFVFRGTKEYAAKQIQEMLGLTNNPARPAAAGQQPNRPGQPPQMTMAANRFLLPVKDCEFVLTSILENLQRDPWPVADDKRPERCTGVAMSVAVGLLETTFPNTGARMMLFSGGAASEGPGMVVSNELREPIRSHHDIEKESAKHYKKATKFYEALAKRAAVNGHTIDIFAGCLDQIGLLEMRSMVNSTGGFMILADSFNTAIFKQSFQRIFQKDSQGHLQMGFNATMDVQTTRELKVCGMIGHAVSANKKSSYVGETEIGIGNTSAWKMCSLNHETTNAVYFEVVNQPSAPFQPGSRGLIQFVTHYQHSSGQFRLRVTTVARNFAEGQSPEIANSFDQETSAVLMSRIAVFKGEIDDGPDVLRWLDRMLIRLCQRFADYRKDDPHSFRLSENFSIYPQFMFHLRRSQFLQVFNNSPDETAFYRHTLNRENVDSSLIMIQPTLTSYSFDTDPQPVLLDSISIKPDAILLLDTFFHILIFHGETIAQWRKAGYQDQEGYENFKQLLEAPVLDAQDLLMERFPVPRYIDCDQGGSQARFLLSKLNPSTTHTSGSPYSATGGAVVLTDDVSLQVFMEHLKKLAVAGAS</sequence>
<evidence type="ECO:0000259" key="16">
    <source>
        <dbReference type="Pfam" id="PF04810"/>
    </source>
</evidence>
<keyword evidence="9 14" id="KW-0931">ER-Golgi transport</keyword>
<dbReference type="InterPro" id="IPR012990">
    <property type="entry name" value="Beta-sandwich_Sec23_24"/>
</dbReference>
<dbReference type="Pfam" id="PF04811">
    <property type="entry name" value="Sec23_trunk"/>
    <property type="match status" value="1"/>
</dbReference>
<proteinExistence type="inferred from homology"/>
<dbReference type="Pfam" id="PF04810">
    <property type="entry name" value="zf-Sec23_Sec24"/>
    <property type="match status" value="1"/>
</dbReference>
<dbReference type="InterPro" id="IPR037550">
    <property type="entry name" value="Sec23_C"/>
</dbReference>
<dbReference type="Proteomes" id="UP000469890">
    <property type="component" value="Unassembled WGS sequence"/>
</dbReference>
<dbReference type="FunFam" id="1.20.120.730:FF:000001">
    <property type="entry name" value="Protein transport protein SEC23"/>
    <property type="match status" value="1"/>
</dbReference>
<dbReference type="GO" id="GO:0006886">
    <property type="term" value="P:intracellular protein transport"/>
    <property type="evidence" value="ECO:0007669"/>
    <property type="project" value="InterPro"/>
</dbReference>
<evidence type="ECO:0000256" key="6">
    <source>
        <dbReference type="ARBA" id="ARBA00022723"/>
    </source>
</evidence>
<feature type="domain" description="Sec23/Sec24 beta-sandwich" evidence="19">
    <location>
        <begin position="404"/>
        <end position="506"/>
    </location>
</feature>
<dbReference type="InterPro" id="IPR037364">
    <property type="entry name" value="Sec23"/>
</dbReference>
<dbReference type="GO" id="GO:0005096">
    <property type="term" value="F:GTPase activator activity"/>
    <property type="evidence" value="ECO:0007669"/>
    <property type="project" value="TreeGrafter"/>
</dbReference>
<keyword evidence="12 14" id="KW-0472">Membrane</keyword>
<dbReference type="Gene3D" id="1.20.120.730">
    <property type="entry name" value="Sec23/Sec24 helical domain"/>
    <property type="match status" value="1"/>
</dbReference>
<evidence type="ECO:0000256" key="11">
    <source>
        <dbReference type="ARBA" id="ARBA00023034"/>
    </source>
</evidence>
<dbReference type="AlphaFoldDB" id="A0A8H4EW85"/>
<feature type="domain" description="Zinc finger Sec23/Sec24-type" evidence="16">
    <location>
        <begin position="55"/>
        <end position="94"/>
    </location>
</feature>
<dbReference type="Gene3D" id="3.40.20.10">
    <property type="entry name" value="Severin"/>
    <property type="match status" value="1"/>
</dbReference>
<dbReference type="FunFam" id="2.30.30.380:FF:000001">
    <property type="entry name" value="Protein transport protein SEC23"/>
    <property type="match status" value="1"/>
</dbReference>
<feature type="domain" description="Sec23/Sec24 helical" evidence="18">
    <location>
        <begin position="519"/>
        <end position="617"/>
    </location>
</feature>
<evidence type="ECO:0000313" key="20">
    <source>
        <dbReference type="EMBL" id="KAF1796024.1"/>
    </source>
</evidence>
<comment type="similarity">
    <text evidence="3 14">Belongs to the SEC23/SEC24 family. SEC23 subfamily.</text>
</comment>
<dbReference type="SUPFAM" id="SSF82754">
    <property type="entry name" value="C-terminal, gelsolin-like domain of Sec23/24"/>
    <property type="match status" value="1"/>
</dbReference>
<accession>A0A8H4EW85</accession>
<name>A0A8H4EW85_MUCCL</name>
<comment type="function">
    <text evidence="14">Component of the coat protein complex II (COPII) which promotes the formation of transport vesicles from the endoplasmic reticulum (ER). The coat has two main functions, the physical deformation of the endoplasmic reticulum membrane into vesicles and the selection of cargo molecules.</text>
</comment>
<dbReference type="InterPro" id="IPR029006">
    <property type="entry name" value="ADF-H/Gelsolin-like_dom_sf"/>
</dbReference>
<dbReference type="Pfam" id="PF04815">
    <property type="entry name" value="Sec23_helical"/>
    <property type="match status" value="1"/>
</dbReference>
<dbReference type="InterPro" id="IPR036174">
    <property type="entry name" value="Znf_Sec23_Sec24_sf"/>
</dbReference>
<keyword evidence="11 14" id="KW-0333">Golgi apparatus</keyword>
<evidence type="ECO:0000259" key="17">
    <source>
        <dbReference type="Pfam" id="PF04811"/>
    </source>
</evidence>
<dbReference type="InterPro" id="IPR036175">
    <property type="entry name" value="Sec23/24_helical_dom_sf"/>
</dbReference>
<dbReference type="PANTHER" id="PTHR11141">
    <property type="entry name" value="PROTEIN TRANSPORT PROTEIN SEC23"/>
    <property type="match status" value="1"/>
</dbReference>
<evidence type="ECO:0000256" key="12">
    <source>
        <dbReference type="ARBA" id="ARBA00023136"/>
    </source>
</evidence>
<dbReference type="CDD" id="cd11287">
    <property type="entry name" value="Sec23_C"/>
    <property type="match status" value="1"/>
</dbReference>